<dbReference type="OrthoDB" id="161570at2759"/>
<organism evidence="3 4">
    <name type="scientific">Choanephora cucurbitarum</name>
    <dbReference type="NCBI Taxonomy" id="101091"/>
    <lineage>
        <taxon>Eukaryota</taxon>
        <taxon>Fungi</taxon>
        <taxon>Fungi incertae sedis</taxon>
        <taxon>Mucoromycota</taxon>
        <taxon>Mucoromycotina</taxon>
        <taxon>Mucoromycetes</taxon>
        <taxon>Mucorales</taxon>
        <taxon>Mucorineae</taxon>
        <taxon>Choanephoraceae</taxon>
        <taxon>Choanephoroideae</taxon>
        <taxon>Choanephora</taxon>
    </lineage>
</organism>
<reference evidence="3 4" key="1">
    <citation type="submission" date="2016-03" db="EMBL/GenBank/DDBJ databases">
        <title>Choanephora cucurbitarum.</title>
        <authorList>
            <person name="Min B."/>
            <person name="Park H."/>
            <person name="Park J.-H."/>
            <person name="Shin H.-D."/>
            <person name="Choi I.-G."/>
        </authorList>
    </citation>
    <scope>NUCLEOTIDE SEQUENCE [LARGE SCALE GENOMIC DNA]</scope>
    <source>
        <strain evidence="3 4">KUS-F28377</strain>
    </source>
</reference>
<feature type="compositionally biased region" description="Polar residues" evidence="1">
    <location>
        <begin position="312"/>
        <end position="326"/>
    </location>
</feature>
<feature type="compositionally biased region" description="Basic and acidic residues" evidence="1">
    <location>
        <begin position="459"/>
        <end position="472"/>
    </location>
</feature>
<feature type="region of interest" description="Disordered" evidence="1">
    <location>
        <begin position="445"/>
        <end position="492"/>
    </location>
</feature>
<feature type="region of interest" description="Disordered" evidence="1">
    <location>
        <begin position="286"/>
        <end position="332"/>
    </location>
</feature>
<dbReference type="SUPFAM" id="SSF63748">
    <property type="entry name" value="Tudor/PWWP/MBT"/>
    <property type="match status" value="1"/>
</dbReference>
<dbReference type="Gene3D" id="2.30.30.140">
    <property type="match status" value="2"/>
</dbReference>
<feature type="region of interest" description="Disordered" evidence="1">
    <location>
        <begin position="1"/>
        <end position="22"/>
    </location>
</feature>
<proteinExistence type="predicted"/>
<dbReference type="InterPro" id="IPR008395">
    <property type="entry name" value="Agenet-like_dom"/>
</dbReference>
<evidence type="ECO:0000256" key="1">
    <source>
        <dbReference type="SAM" id="MobiDB-lite"/>
    </source>
</evidence>
<dbReference type="InParanoid" id="A0A1C7N4C8"/>
<gene>
    <name evidence="3" type="ORF">A0J61_08075</name>
</gene>
<name>A0A1C7N4C8_9FUNG</name>
<dbReference type="Proteomes" id="UP000093000">
    <property type="component" value="Unassembled WGS sequence"/>
</dbReference>
<feature type="compositionally biased region" description="Low complexity" evidence="1">
    <location>
        <begin position="684"/>
        <end position="694"/>
    </location>
</feature>
<feature type="compositionally biased region" description="Low complexity" evidence="1">
    <location>
        <begin position="288"/>
        <end position="298"/>
    </location>
</feature>
<feature type="compositionally biased region" description="Basic and acidic residues" evidence="1">
    <location>
        <begin position="169"/>
        <end position="180"/>
    </location>
</feature>
<dbReference type="EMBL" id="LUGH01000590">
    <property type="protein sequence ID" value="OBZ83877.1"/>
    <property type="molecule type" value="Genomic_DNA"/>
</dbReference>
<dbReference type="AlphaFoldDB" id="A0A1C7N4C8"/>
<accession>A0A1C7N4C8</accession>
<feature type="compositionally biased region" description="Basic and acidic residues" evidence="1">
    <location>
        <begin position="653"/>
        <end position="673"/>
    </location>
</feature>
<protein>
    <recommendedName>
        <fullName evidence="2">Agenet-like domain-containing protein</fullName>
    </recommendedName>
</protein>
<feature type="compositionally biased region" description="Polar residues" evidence="1">
    <location>
        <begin position="152"/>
        <end position="161"/>
    </location>
</feature>
<keyword evidence="4" id="KW-1185">Reference proteome</keyword>
<evidence type="ECO:0000313" key="3">
    <source>
        <dbReference type="EMBL" id="OBZ83877.1"/>
    </source>
</evidence>
<feature type="compositionally biased region" description="Low complexity" evidence="1">
    <location>
        <begin position="473"/>
        <end position="486"/>
    </location>
</feature>
<comment type="caution">
    <text evidence="3">The sequence shown here is derived from an EMBL/GenBank/DDBJ whole genome shotgun (WGS) entry which is preliminary data.</text>
</comment>
<feature type="compositionally biased region" description="Basic and acidic residues" evidence="1">
    <location>
        <begin position="299"/>
        <end position="310"/>
    </location>
</feature>
<feature type="region of interest" description="Disordered" evidence="1">
    <location>
        <begin position="646"/>
        <end position="701"/>
    </location>
</feature>
<dbReference type="STRING" id="101091.A0A1C7N4C8"/>
<feature type="domain" description="Agenet-like" evidence="2">
    <location>
        <begin position="396"/>
        <end position="433"/>
    </location>
</feature>
<dbReference type="Pfam" id="PF05641">
    <property type="entry name" value="Agenet"/>
    <property type="match status" value="1"/>
</dbReference>
<feature type="compositionally biased region" description="Basic and acidic residues" evidence="1">
    <location>
        <begin position="1"/>
        <end position="15"/>
    </location>
</feature>
<sequence>MSNLLNKHENLKQEQGHNYGKKKEKFGSFMGKLLLKGGKGLIKKPALPAIREKPLRQQSLTEEPFIRLFRARKSRESLFVSDSKLHPTEYHNGIKFSLKSDHSPLPEYQNNNEIKSDSQIDTSKYRLENGRITRWDVIGSNQVDKSLPKTVTAESENSSTREVPMPEVYPEKHSNPKDIDTQSITSISSDEDTQSVESLQSDDDVLGPWIELGMIDRTSMRTESSSNIRDTNICDKCVTQDGSKLEDRTPFDVIEPCSDCAEQWNTIFQTLSSQVLTYTNREKTDVSEQLNEQQTQENNDLHTVHNEKKKATSVSKRNSQAKSNQEPVMMPPTKSAYSIKTNIKMMTTFDKQKKESKKPTDAHYTTGAFMTRRTAKVLADPKFGFYPNPYGLTHKQKVEVLNINGNWYSGTLEVMEKGKVKVKYDDWDDQEEWIVMGSKRLRQLSNEMESEPIAPTEQVKIKASEPEEESQKIKSNSQKSSQNSSSRPKHDDYVSQILDNDKTQIFNNNEIFMTRRLAREMTDEYGFKPNSFGYRRNRAVSVTFFSKKKGERKRKEECIGYLREMHNDQIRVWYPDIHLSEWIPVGSRRLRLLSKQEEEATLSENKIDFDVQEVPVADSTKNQKITTDKTHLNLGKNTHEAIDAIGHHQKSKSNKDLPSAKEKVVSKRNKEITQDTSGSKKRTQTTTEQTKSKSIAASTSGIELRKTTHETQFLTTGAFATRRAMRQLKDDNGFVPNPYGYAFNQAVEVLNTRSGKAMFWERGTLIEMKTGKVKVHYDGWANTYDEWIMVGSRRIRIALSDTASQDTPKDNDAASTLSSYHPASISVANNETAKSDFLITESNPEIRDEVKKNKKRQILAKS</sequence>
<evidence type="ECO:0000313" key="4">
    <source>
        <dbReference type="Proteomes" id="UP000093000"/>
    </source>
</evidence>
<evidence type="ECO:0000259" key="2">
    <source>
        <dbReference type="Pfam" id="PF05641"/>
    </source>
</evidence>
<feature type="region of interest" description="Disordered" evidence="1">
    <location>
        <begin position="146"/>
        <end position="182"/>
    </location>
</feature>